<dbReference type="RefSeq" id="WP_185003887.1">
    <property type="nucleotide sequence ID" value="NZ_BAAAUI010000027.1"/>
</dbReference>
<dbReference type="InterPro" id="IPR029016">
    <property type="entry name" value="GAF-like_dom_sf"/>
</dbReference>
<dbReference type="Pfam" id="PF13556">
    <property type="entry name" value="HTH_30"/>
    <property type="match status" value="1"/>
</dbReference>
<keyword evidence="3" id="KW-1185">Reference proteome</keyword>
<name>A0A7W7FU89_9PSEU</name>
<protein>
    <recommendedName>
        <fullName evidence="1">GAF domain-containing protein</fullName>
    </recommendedName>
</protein>
<sequence>MSGSALARLLGLLASHAEAGQLTEPLAQARETGLPSAELRVLAEATEHALRIHRTLGQHRRREAELAALFDTAGDLAALRDVDAVLRSIVRRARLLLGTDLAYLSLNDETVGDTYMRVTDGSISTAFQRVRLGMGEGLGGRVAHTAEPAATSGYLGDTQFAHTPAIDAAVADEGLVSILGVPLRLADTVIGVLYAGERDARSFTPEEIALLASLADHAAIALDNARLLEETRAHHESLRRAEAAHDRLTDLVLRGGDVHDVAIAVAEVLGGGIAVRDAEGAVLARTGTAPPRVPAQAVAQARSSGRAVRCGRRWVCAVLAGSELLGTVVLTGRPELAEADQRLFERAGVVTALVLLLRRSVAEAENRVRGELLTDLLTATADPDALLARAARLGVDLGRGHVLLVAESARGRLGVAAARVARAAQGLAAGAVLLVPGADPGAVARAVAAELGTAVGGPVTVGGAGPVALEGSRAQAANGDGLAGIAAAHQEAGRCLRALTALGRRGEGAAIGELGFVGVLLGDRADVAGFVRDTLGAVLDYDARRGTELVRTLTEYFAHGCSPARTREALHVHVNTVTQRLERVADLLGADWPEPARALEIQLALRLHRLSG</sequence>
<gene>
    <name evidence="2" type="ORF">HNR67_004125</name>
</gene>
<feature type="domain" description="GAF" evidence="1">
    <location>
        <begin position="81"/>
        <end position="232"/>
    </location>
</feature>
<dbReference type="EMBL" id="JACHMH010000001">
    <property type="protein sequence ID" value="MBB4678007.1"/>
    <property type="molecule type" value="Genomic_DNA"/>
</dbReference>
<dbReference type="Proteomes" id="UP000533598">
    <property type="component" value="Unassembled WGS sequence"/>
</dbReference>
<dbReference type="Pfam" id="PF01590">
    <property type="entry name" value="GAF"/>
    <property type="match status" value="1"/>
</dbReference>
<dbReference type="SMART" id="SM00065">
    <property type="entry name" value="GAF"/>
    <property type="match status" value="1"/>
</dbReference>
<comment type="caution">
    <text evidence="2">The sequence shown here is derived from an EMBL/GenBank/DDBJ whole genome shotgun (WGS) entry which is preliminary data.</text>
</comment>
<proteinExistence type="predicted"/>
<dbReference type="InterPro" id="IPR025736">
    <property type="entry name" value="PucR_C-HTH_dom"/>
</dbReference>
<dbReference type="InterPro" id="IPR051448">
    <property type="entry name" value="CdaR-like_regulators"/>
</dbReference>
<evidence type="ECO:0000313" key="2">
    <source>
        <dbReference type="EMBL" id="MBB4678007.1"/>
    </source>
</evidence>
<organism evidence="2 3">
    <name type="scientific">Crossiella cryophila</name>
    <dbReference type="NCBI Taxonomy" id="43355"/>
    <lineage>
        <taxon>Bacteria</taxon>
        <taxon>Bacillati</taxon>
        <taxon>Actinomycetota</taxon>
        <taxon>Actinomycetes</taxon>
        <taxon>Pseudonocardiales</taxon>
        <taxon>Pseudonocardiaceae</taxon>
        <taxon>Crossiella</taxon>
    </lineage>
</organism>
<dbReference type="PANTHER" id="PTHR33744:SF1">
    <property type="entry name" value="DNA-BINDING TRANSCRIPTIONAL ACTIVATOR ADER"/>
    <property type="match status" value="1"/>
</dbReference>
<dbReference type="AlphaFoldDB" id="A0A7W7FU89"/>
<accession>A0A7W7FU89</accession>
<dbReference type="InterPro" id="IPR003018">
    <property type="entry name" value="GAF"/>
</dbReference>
<dbReference type="PANTHER" id="PTHR33744">
    <property type="entry name" value="CARBOHYDRATE DIACID REGULATOR"/>
    <property type="match status" value="1"/>
</dbReference>
<dbReference type="SUPFAM" id="SSF55781">
    <property type="entry name" value="GAF domain-like"/>
    <property type="match status" value="1"/>
</dbReference>
<dbReference type="InterPro" id="IPR042070">
    <property type="entry name" value="PucR_C-HTH_sf"/>
</dbReference>
<dbReference type="Gene3D" id="1.10.10.2840">
    <property type="entry name" value="PucR C-terminal helix-turn-helix domain"/>
    <property type="match status" value="1"/>
</dbReference>
<evidence type="ECO:0000259" key="1">
    <source>
        <dbReference type="SMART" id="SM00065"/>
    </source>
</evidence>
<evidence type="ECO:0000313" key="3">
    <source>
        <dbReference type="Proteomes" id="UP000533598"/>
    </source>
</evidence>
<dbReference type="Gene3D" id="3.30.450.40">
    <property type="match status" value="1"/>
</dbReference>
<reference evidence="2 3" key="1">
    <citation type="submission" date="2020-08" db="EMBL/GenBank/DDBJ databases">
        <title>Sequencing the genomes of 1000 actinobacteria strains.</title>
        <authorList>
            <person name="Klenk H.-P."/>
        </authorList>
    </citation>
    <scope>NUCLEOTIDE SEQUENCE [LARGE SCALE GENOMIC DNA]</scope>
    <source>
        <strain evidence="2 3">DSM 44230</strain>
    </source>
</reference>